<dbReference type="InterPro" id="IPR016040">
    <property type="entry name" value="NAD(P)-bd_dom"/>
</dbReference>
<dbReference type="EMBL" id="KZ825101">
    <property type="protein sequence ID" value="PYI24828.1"/>
    <property type="molecule type" value="Genomic_DNA"/>
</dbReference>
<keyword evidence="4" id="KW-1185">Reference proteome</keyword>
<dbReference type="Proteomes" id="UP000249829">
    <property type="component" value="Unassembled WGS sequence"/>
</dbReference>
<accession>A0A2V5HK39</accession>
<dbReference type="PANTHER" id="PTHR15020:SF50">
    <property type="entry name" value="UPF0659 PROTEIN YMR090W"/>
    <property type="match status" value="1"/>
</dbReference>
<dbReference type="AlphaFoldDB" id="A0A2V5HK39"/>
<evidence type="ECO:0000313" key="4">
    <source>
        <dbReference type="Proteomes" id="UP000249829"/>
    </source>
</evidence>
<protein>
    <submittedName>
        <fullName evidence="3">NAD(P)-binding protein</fullName>
    </submittedName>
</protein>
<sequence>MTLKAIVFGGNGTIGRLITRYMLERSWHVTSVVRSSRQSAEILQLGDGLANRPDVVVCDLLSLSETIAGEIFQGVKPDCVVFTASDSANYEAIDCNAAKMLIKVSAGHTSVRKFLVISFPASRRKRAPWWNDKEWADHLKEKKMFPVAAKMKVQTDEYLLSVANAKQAKGQHFQGISLRPTWFVSKPPTGKITLGHTTALGQIAAGDVALTAISLLSRNDTNGWFDVNKGSKDIEEAVEEAVHKSLNSSQGEDLDRIYELARDEM</sequence>
<dbReference type="STRING" id="1450538.A0A2V5HK39"/>
<dbReference type="PANTHER" id="PTHR15020">
    <property type="entry name" value="FLAVIN REDUCTASE-RELATED"/>
    <property type="match status" value="1"/>
</dbReference>
<dbReference type="Pfam" id="PF13460">
    <property type="entry name" value="NAD_binding_10"/>
    <property type="match status" value="1"/>
</dbReference>
<reference evidence="3 4" key="1">
    <citation type="submission" date="2018-02" db="EMBL/GenBank/DDBJ databases">
        <title>The genomes of Aspergillus section Nigri reveals drivers in fungal speciation.</title>
        <authorList>
            <consortium name="DOE Joint Genome Institute"/>
            <person name="Vesth T.C."/>
            <person name="Nybo J."/>
            <person name="Theobald S."/>
            <person name="Brandl J."/>
            <person name="Frisvad J.C."/>
            <person name="Nielsen K.F."/>
            <person name="Lyhne E.K."/>
            <person name="Kogle M.E."/>
            <person name="Kuo A."/>
            <person name="Riley R."/>
            <person name="Clum A."/>
            <person name="Nolan M."/>
            <person name="Lipzen A."/>
            <person name="Salamov A."/>
            <person name="Henrissat B."/>
            <person name="Wiebenga A."/>
            <person name="De vries R.P."/>
            <person name="Grigoriev I.V."/>
            <person name="Mortensen U.H."/>
            <person name="Andersen M.R."/>
            <person name="Baker S.E."/>
        </authorList>
    </citation>
    <scope>NUCLEOTIDE SEQUENCE [LARGE SCALE GENOMIC DNA]</scope>
    <source>
        <strain evidence="3 4">CBS 115571</strain>
    </source>
</reference>
<dbReference type="InterPro" id="IPR036291">
    <property type="entry name" value="NAD(P)-bd_dom_sf"/>
</dbReference>
<dbReference type="SUPFAM" id="SSF51735">
    <property type="entry name" value="NAD(P)-binding Rossmann-fold domains"/>
    <property type="match status" value="1"/>
</dbReference>
<dbReference type="Gene3D" id="3.40.50.720">
    <property type="entry name" value="NAD(P)-binding Rossmann-like Domain"/>
    <property type="match status" value="1"/>
</dbReference>
<evidence type="ECO:0000259" key="2">
    <source>
        <dbReference type="Pfam" id="PF13460"/>
    </source>
</evidence>
<evidence type="ECO:0000256" key="1">
    <source>
        <dbReference type="ARBA" id="ARBA00038376"/>
    </source>
</evidence>
<proteinExistence type="inferred from homology"/>
<dbReference type="OMA" id="EDTHGWY"/>
<evidence type="ECO:0000313" key="3">
    <source>
        <dbReference type="EMBL" id="PYI24828.1"/>
    </source>
</evidence>
<gene>
    <name evidence="3" type="ORF">BO99DRAFT_448658</name>
</gene>
<name>A0A2V5HK39_ASPV1</name>
<feature type="domain" description="NAD(P)-binding" evidence="2">
    <location>
        <begin position="9"/>
        <end position="217"/>
    </location>
</feature>
<organism evidence="3 4">
    <name type="scientific">Aspergillus violaceofuscus (strain CBS 115571)</name>
    <dbReference type="NCBI Taxonomy" id="1450538"/>
    <lineage>
        <taxon>Eukaryota</taxon>
        <taxon>Fungi</taxon>
        <taxon>Dikarya</taxon>
        <taxon>Ascomycota</taxon>
        <taxon>Pezizomycotina</taxon>
        <taxon>Eurotiomycetes</taxon>
        <taxon>Eurotiomycetidae</taxon>
        <taxon>Eurotiales</taxon>
        <taxon>Aspergillaceae</taxon>
        <taxon>Aspergillus</taxon>
    </lineage>
</organism>
<comment type="similarity">
    <text evidence="1">Belongs to the avfA family.</text>
</comment>